<evidence type="ECO:0000256" key="1">
    <source>
        <dbReference type="ARBA" id="ARBA00004651"/>
    </source>
</evidence>
<reference evidence="7 9" key="1">
    <citation type="submission" date="2015-07" db="EMBL/GenBank/DDBJ databases">
        <title>Fjat-14205 dsm 2895.</title>
        <authorList>
            <person name="Liu B."/>
            <person name="Wang J."/>
            <person name="Zhu Y."/>
            <person name="Liu G."/>
            <person name="Chen Q."/>
            <person name="Chen Z."/>
            <person name="Lan J."/>
            <person name="Che J."/>
            <person name="Ge C."/>
            <person name="Shi H."/>
            <person name="Pan Z."/>
            <person name="Liu X."/>
        </authorList>
    </citation>
    <scope>NUCLEOTIDE SEQUENCE [LARGE SCALE GENOMIC DNA]</scope>
    <source>
        <strain evidence="7 9">DSM 2895</strain>
    </source>
</reference>
<dbReference type="EMBL" id="LGUG01000004">
    <property type="protein sequence ID" value="KON96306.1"/>
    <property type="molecule type" value="Genomic_DNA"/>
</dbReference>
<comment type="subcellular location">
    <subcellularLocation>
        <location evidence="1">Cell membrane</location>
        <topology evidence="1">Multi-pass membrane protein</topology>
    </subcellularLocation>
</comment>
<feature type="transmembrane region" description="Helical" evidence="6">
    <location>
        <begin position="223"/>
        <end position="243"/>
    </location>
</feature>
<evidence type="ECO:0000256" key="2">
    <source>
        <dbReference type="ARBA" id="ARBA00022475"/>
    </source>
</evidence>
<keyword evidence="5 6" id="KW-0472">Membrane</keyword>
<dbReference type="RefSeq" id="WP_043063991.1">
    <property type="nucleotide sequence ID" value="NZ_BJOA01000007.1"/>
</dbReference>
<dbReference type="OrthoDB" id="9762947at2"/>
<feature type="transmembrane region" description="Helical" evidence="6">
    <location>
        <begin position="42"/>
        <end position="61"/>
    </location>
</feature>
<evidence type="ECO:0000313" key="7">
    <source>
        <dbReference type="EMBL" id="KON96306.1"/>
    </source>
</evidence>
<dbReference type="Proteomes" id="UP000037269">
    <property type="component" value="Unassembled WGS sequence"/>
</dbReference>
<dbReference type="PANTHER" id="PTHR42770:SF12">
    <property type="entry name" value="AMINO ACID TRANSPORTER"/>
    <property type="match status" value="1"/>
</dbReference>
<feature type="transmembrane region" description="Helical" evidence="6">
    <location>
        <begin position="151"/>
        <end position="172"/>
    </location>
</feature>
<dbReference type="PANTHER" id="PTHR42770">
    <property type="entry name" value="AMINO ACID TRANSPORTER-RELATED"/>
    <property type="match status" value="1"/>
</dbReference>
<feature type="transmembrane region" description="Helical" evidence="6">
    <location>
        <begin position="81"/>
        <end position="100"/>
    </location>
</feature>
<feature type="transmembrane region" description="Helical" evidence="6">
    <location>
        <begin position="272"/>
        <end position="299"/>
    </location>
</feature>
<evidence type="ECO:0000256" key="4">
    <source>
        <dbReference type="ARBA" id="ARBA00022989"/>
    </source>
</evidence>
<dbReference type="GO" id="GO:0005886">
    <property type="term" value="C:plasma membrane"/>
    <property type="evidence" value="ECO:0007669"/>
    <property type="project" value="UniProtKB-SubCell"/>
</dbReference>
<dbReference type="InterPro" id="IPR050367">
    <property type="entry name" value="APC_superfamily"/>
</dbReference>
<reference evidence="8 10" key="2">
    <citation type="submission" date="2016-10" db="EMBL/GenBank/DDBJ databases">
        <authorList>
            <person name="de Groot N.N."/>
        </authorList>
    </citation>
    <scope>NUCLEOTIDE SEQUENCE [LARGE SCALE GENOMIC DNA]</scope>
    <source>
        <strain evidence="8 10">DSM 2895</strain>
    </source>
</reference>
<dbReference type="EMBL" id="FNED01000002">
    <property type="protein sequence ID" value="SDI25348.1"/>
    <property type="molecule type" value="Genomic_DNA"/>
</dbReference>
<feature type="transmembrane region" description="Helical" evidence="6">
    <location>
        <begin position="320"/>
        <end position="341"/>
    </location>
</feature>
<feature type="transmembrane region" description="Helical" evidence="6">
    <location>
        <begin position="12"/>
        <end position="36"/>
    </location>
</feature>
<feature type="transmembrane region" description="Helical" evidence="6">
    <location>
        <begin position="120"/>
        <end position="144"/>
    </location>
</feature>
<keyword evidence="9" id="KW-1185">Reference proteome</keyword>
<evidence type="ECO:0000313" key="10">
    <source>
        <dbReference type="Proteomes" id="UP000182836"/>
    </source>
</evidence>
<dbReference type="GO" id="GO:0022857">
    <property type="term" value="F:transmembrane transporter activity"/>
    <property type="evidence" value="ECO:0007669"/>
    <property type="project" value="InterPro"/>
</dbReference>
<keyword evidence="2" id="KW-1003">Cell membrane</keyword>
<dbReference type="Gene3D" id="1.20.1740.10">
    <property type="entry name" value="Amino acid/polyamine transporter I"/>
    <property type="match status" value="1"/>
</dbReference>
<dbReference type="Pfam" id="PF13520">
    <property type="entry name" value="AA_permease_2"/>
    <property type="match status" value="1"/>
</dbReference>
<dbReference type="PATRIC" id="fig|47500.9.peg.4022"/>
<name>A0A0M0H3M0_ANEMI</name>
<dbReference type="Proteomes" id="UP000182836">
    <property type="component" value="Unassembled WGS sequence"/>
</dbReference>
<gene>
    <name evidence="7" type="ORF">AF333_13290</name>
    <name evidence="8" type="ORF">SAMN04487909_102284</name>
</gene>
<protein>
    <submittedName>
        <fullName evidence="7">Amino acid transporter</fullName>
    </submittedName>
</protein>
<keyword evidence="4 6" id="KW-1133">Transmembrane helix</keyword>
<dbReference type="InterPro" id="IPR002293">
    <property type="entry name" value="AA/rel_permease1"/>
</dbReference>
<evidence type="ECO:0000256" key="6">
    <source>
        <dbReference type="SAM" id="Phobius"/>
    </source>
</evidence>
<dbReference type="STRING" id="47500.AF333_13290"/>
<accession>A0A0M0H3M0</accession>
<evidence type="ECO:0000256" key="3">
    <source>
        <dbReference type="ARBA" id="ARBA00022692"/>
    </source>
</evidence>
<dbReference type="AlphaFoldDB" id="A0A0M0H3M0"/>
<evidence type="ECO:0000313" key="8">
    <source>
        <dbReference type="EMBL" id="SDI25348.1"/>
    </source>
</evidence>
<keyword evidence="3 6" id="KW-0812">Transmembrane</keyword>
<proteinExistence type="predicted"/>
<evidence type="ECO:0000256" key="5">
    <source>
        <dbReference type="ARBA" id="ARBA00023136"/>
    </source>
</evidence>
<organism evidence="7 9">
    <name type="scientific">Aneurinibacillus migulanus</name>
    <name type="common">Bacillus migulanus</name>
    <dbReference type="NCBI Taxonomy" id="47500"/>
    <lineage>
        <taxon>Bacteria</taxon>
        <taxon>Bacillati</taxon>
        <taxon>Bacillota</taxon>
        <taxon>Bacilli</taxon>
        <taxon>Bacillales</taxon>
        <taxon>Paenibacillaceae</taxon>
        <taxon>Aneurinibacillus group</taxon>
        <taxon>Aneurinibacillus</taxon>
    </lineage>
</organism>
<evidence type="ECO:0000313" key="9">
    <source>
        <dbReference type="Proteomes" id="UP000037269"/>
    </source>
</evidence>
<feature type="transmembrane region" description="Helical" evidence="6">
    <location>
        <begin position="192"/>
        <end position="211"/>
    </location>
</feature>
<feature type="transmembrane region" description="Helical" evidence="6">
    <location>
        <begin position="385"/>
        <end position="406"/>
    </location>
</feature>
<feature type="transmembrane region" description="Helical" evidence="6">
    <location>
        <begin position="353"/>
        <end position="373"/>
    </location>
</feature>
<sequence length="476" mass="51306">MEEIKLKRTLGFWAAYSASVGLVVSGTAMVVLGNGYGVGGPAFSIVAFISLLIILCVALSYSELAAMIPGAGMIGEYTISALGKLPALFAVLAGYIVLVGTDGGANMIVGGQTFETLTGVPWYITVFVLLGFLVAINLMGVAVFGKVQSVLAIGMMTLLALLGIWGLTGFGLENQLAELPPFSPLTWKEQAATLGVAIWLFIGMEFVTPLAEEIKNPGRNIPLAMLFGCFTIWFVDLLFGLGVTKYIELDKLAASTIPHVEGAQAMLGNPGLIIMGTVSILAAVTTCDTYLVAVPRMLYGLSREGMLPKFFSYLHPTTRTPWYGIFFVVALILVVIVYAFINNANIELITTMISVACATWLMSYIIAQVNVIVLRKKYPAQKRPFKTPLFPLPQVIGIAACTYMIYTLYVDITVLQISLCVIAAILLFCVAYLKGTGQKLFVPVPLEHIYEGIRKRSEIEDENGESNGGTKLDISS</sequence>
<dbReference type="GeneID" id="42306146"/>
<dbReference type="PIRSF" id="PIRSF006060">
    <property type="entry name" value="AA_transporter"/>
    <property type="match status" value="1"/>
</dbReference>
<feature type="transmembrane region" description="Helical" evidence="6">
    <location>
        <begin position="412"/>
        <end position="433"/>
    </location>
</feature>